<dbReference type="RefSeq" id="WP_107415417.1">
    <property type="nucleotide sequence ID" value="NZ_JBEXZO010000023.1"/>
</dbReference>
<keyword evidence="1" id="KW-0732">Signal</keyword>
<proteinExistence type="predicted"/>
<evidence type="ECO:0008006" key="4">
    <source>
        <dbReference type="Google" id="ProtNLM"/>
    </source>
</evidence>
<name>A0ABV2WDZ2_9ACTN</name>
<organism evidence="2 3">
    <name type="scientific">Streptomyces lavendulocolor</name>
    <dbReference type="NCBI Taxonomy" id="67316"/>
    <lineage>
        <taxon>Bacteria</taxon>
        <taxon>Bacillati</taxon>
        <taxon>Actinomycetota</taxon>
        <taxon>Actinomycetes</taxon>
        <taxon>Kitasatosporales</taxon>
        <taxon>Streptomycetaceae</taxon>
        <taxon>Streptomyces</taxon>
    </lineage>
</organism>
<gene>
    <name evidence="2" type="ORF">ABZ508_29765</name>
</gene>
<dbReference type="Proteomes" id="UP001550378">
    <property type="component" value="Unassembled WGS sequence"/>
</dbReference>
<dbReference type="EMBL" id="JBEXZR010000037">
    <property type="protein sequence ID" value="MEU0711555.1"/>
    <property type="molecule type" value="Genomic_DNA"/>
</dbReference>
<evidence type="ECO:0000256" key="1">
    <source>
        <dbReference type="SAM" id="SignalP"/>
    </source>
</evidence>
<comment type="caution">
    <text evidence="2">The sequence shown here is derived from an EMBL/GenBank/DDBJ whole genome shotgun (WGS) entry which is preliminary data.</text>
</comment>
<evidence type="ECO:0000313" key="3">
    <source>
        <dbReference type="Proteomes" id="UP001550378"/>
    </source>
</evidence>
<reference evidence="2 3" key="1">
    <citation type="submission" date="2024-06" db="EMBL/GenBank/DDBJ databases">
        <title>The Natural Products Discovery Center: Release of the First 8490 Sequenced Strains for Exploring Actinobacteria Biosynthetic Diversity.</title>
        <authorList>
            <person name="Kalkreuter E."/>
            <person name="Kautsar S.A."/>
            <person name="Yang D."/>
            <person name="Bader C.D."/>
            <person name="Teijaro C.N."/>
            <person name="Fluegel L."/>
            <person name="Davis C.M."/>
            <person name="Simpson J.R."/>
            <person name="Lauterbach L."/>
            <person name="Steele A.D."/>
            <person name="Gui C."/>
            <person name="Meng S."/>
            <person name="Li G."/>
            <person name="Viehrig K."/>
            <person name="Ye F."/>
            <person name="Su P."/>
            <person name="Kiefer A.F."/>
            <person name="Nichols A."/>
            <person name="Cepeda A.J."/>
            <person name="Yan W."/>
            <person name="Fan B."/>
            <person name="Jiang Y."/>
            <person name="Adhikari A."/>
            <person name="Zheng C.-J."/>
            <person name="Schuster L."/>
            <person name="Cowan T.M."/>
            <person name="Smanski M.J."/>
            <person name="Chevrette M.G."/>
            <person name="De Carvalho L.P.S."/>
            <person name="Shen B."/>
        </authorList>
    </citation>
    <scope>NUCLEOTIDE SEQUENCE [LARGE SCALE GENOMIC DNA]</scope>
    <source>
        <strain evidence="2 3">NPDC006337</strain>
    </source>
</reference>
<evidence type="ECO:0000313" key="2">
    <source>
        <dbReference type="EMBL" id="MEU0711555.1"/>
    </source>
</evidence>
<feature type="chain" id="PRO_5045728825" description="DUF11 domain-containing protein" evidence="1">
    <location>
        <begin position="17"/>
        <end position="161"/>
    </location>
</feature>
<keyword evidence="3" id="KW-1185">Reference proteome</keyword>
<feature type="signal peptide" evidence="1">
    <location>
        <begin position="1"/>
        <end position="16"/>
    </location>
</feature>
<sequence length="161" mass="16487">MFAMCRGLLVMSVAVAAVLGAGGGAAGRVAPEADVSHHGHVTYADGRLDIVLLSENRGPSAVEDTTVRLAFSVAPAAGHVLPGGCVRAGEREVLCSTGPLRVDGTRRETVLGLPVAGAVPAPVQELTLRVSTAWNGGATDRNPADNDHRVLVLATGDPYVF</sequence>
<protein>
    <recommendedName>
        <fullName evidence="4">DUF11 domain-containing protein</fullName>
    </recommendedName>
</protein>
<accession>A0ABV2WDZ2</accession>